<evidence type="ECO:0000313" key="2">
    <source>
        <dbReference type="EMBL" id="EMS57186.1"/>
    </source>
</evidence>
<proteinExistence type="predicted"/>
<evidence type="ECO:0000256" key="1">
    <source>
        <dbReference type="SAM" id="MobiDB-lite"/>
    </source>
</evidence>
<protein>
    <submittedName>
        <fullName evidence="2">Uncharacterized protein</fullName>
    </submittedName>
</protein>
<reference evidence="2" key="1">
    <citation type="journal article" date="2013" name="Nature">
        <title>Draft genome of the wheat A-genome progenitor Triticum urartu.</title>
        <authorList>
            <person name="Ling H.Q."/>
            <person name="Zhao S."/>
            <person name="Liu D."/>
            <person name="Wang J."/>
            <person name="Sun H."/>
            <person name="Zhang C."/>
            <person name="Fan H."/>
            <person name="Li D."/>
            <person name="Dong L."/>
            <person name="Tao Y."/>
            <person name="Gao C."/>
            <person name="Wu H."/>
            <person name="Li Y."/>
            <person name="Cui Y."/>
            <person name="Guo X."/>
            <person name="Zheng S."/>
            <person name="Wang B."/>
            <person name="Yu K."/>
            <person name="Liang Q."/>
            <person name="Yang W."/>
            <person name="Lou X."/>
            <person name="Chen J."/>
            <person name="Feng M."/>
            <person name="Jian J."/>
            <person name="Zhang X."/>
            <person name="Luo G."/>
            <person name="Jiang Y."/>
            <person name="Liu J."/>
            <person name="Wang Z."/>
            <person name="Sha Y."/>
            <person name="Zhang B."/>
            <person name="Wu H."/>
            <person name="Tang D."/>
            <person name="Shen Q."/>
            <person name="Xue P."/>
            <person name="Zou S."/>
            <person name="Wang X."/>
            <person name="Liu X."/>
            <person name="Wang F."/>
            <person name="Yang Y."/>
            <person name="An X."/>
            <person name="Dong Z."/>
            <person name="Zhang K."/>
            <person name="Zhang X."/>
            <person name="Luo M.C."/>
            <person name="Dvorak J."/>
            <person name="Tong Y."/>
            <person name="Wang J."/>
            <person name="Yang H."/>
            <person name="Li Z."/>
            <person name="Wang D."/>
            <person name="Zhang A."/>
            <person name="Wang J."/>
        </authorList>
    </citation>
    <scope>NUCLEOTIDE SEQUENCE</scope>
</reference>
<feature type="region of interest" description="Disordered" evidence="1">
    <location>
        <begin position="43"/>
        <end position="62"/>
    </location>
</feature>
<dbReference type="AlphaFoldDB" id="M7ZC06"/>
<sequence length="62" mass="6142">MWRELAPWGEPCAGSSSVAAVPVAKAAGAGAARSTAAVINRKADGAHGTPEDHGDCCPLALN</sequence>
<organism evidence="2">
    <name type="scientific">Triticum urartu</name>
    <name type="common">Red wild einkorn</name>
    <name type="synonym">Crithodium urartu</name>
    <dbReference type="NCBI Taxonomy" id="4572"/>
    <lineage>
        <taxon>Eukaryota</taxon>
        <taxon>Viridiplantae</taxon>
        <taxon>Streptophyta</taxon>
        <taxon>Embryophyta</taxon>
        <taxon>Tracheophyta</taxon>
        <taxon>Spermatophyta</taxon>
        <taxon>Magnoliopsida</taxon>
        <taxon>Liliopsida</taxon>
        <taxon>Poales</taxon>
        <taxon>Poaceae</taxon>
        <taxon>BOP clade</taxon>
        <taxon>Pooideae</taxon>
        <taxon>Triticodae</taxon>
        <taxon>Triticeae</taxon>
        <taxon>Triticinae</taxon>
        <taxon>Triticum</taxon>
    </lineage>
</organism>
<dbReference type="EMBL" id="KD149305">
    <property type="protein sequence ID" value="EMS57186.1"/>
    <property type="molecule type" value="Genomic_DNA"/>
</dbReference>
<accession>M7ZC06</accession>
<gene>
    <name evidence="2" type="ORF">TRIUR3_33315</name>
</gene>
<feature type="compositionally biased region" description="Basic and acidic residues" evidence="1">
    <location>
        <begin position="43"/>
        <end position="55"/>
    </location>
</feature>
<name>M7ZC06_TRIUA</name>